<proteinExistence type="predicted"/>
<dbReference type="InterPro" id="IPR003961">
    <property type="entry name" value="FN3_dom"/>
</dbReference>
<dbReference type="PROSITE" id="PS01186">
    <property type="entry name" value="EGF_2"/>
    <property type="match status" value="1"/>
</dbReference>
<dbReference type="GeneID" id="31367603"/>
<dbReference type="CDD" id="cd00055">
    <property type="entry name" value="EGF_Lam"/>
    <property type="match status" value="1"/>
</dbReference>
<dbReference type="Gene3D" id="2.60.40.10">
    <property type="entry name" value="Immunoglobulins"/>
    <property type="match status" value="1"/>
</dbReference>
<comment type="caution">
    <text evidence="1">Lacks conserved residue(s) required for the propagation of feature annotation.</text>
</comment>
<dbReference type="Pfam" id="PF00041">
    <property type="entry name" value="fn3"/>
    <property type="match status" value="1"/>
</dbReference>
<dbReference type="EMBL" id="ADBJ01000042">
    <property type="protein sequence ID" value="EFA77533.1"/>
    <property type="molecule type" value="Genomic_DNA"/>
</dbReference>
<dbReference type="PROSITE" id="PS00022">
    <property type="entry name" value="EGF_1"/>
    <property type="match status" value="1"/>
</dbReference>
<protein>
    <submittedName>
        <fullName evidence="6">EGF-like domain-containing protein</fullName>
    </submittedName>
</protein>
<reference evidence="6 7" key="1">
    <citation type="journal article" date="2011" name="Genome Res.">
        <title>Phylogeny-wide analysis of social amoeba genomes highlights ancient origins for complex intercellular communication.</title>
        <authorList>
            <person name="Heidel A.J."/>
            <person name="Lawal H.M."/>
            <person name="Felder M."/>
            <person name="Schilde C."/>
            <person name="Helps N.R."/>
            <person name="Tunggal B."/>
            <person name="Rivero F."/>
            <person name="John U."/>
            <person name="Schleicher M."/>
            <person name="Eichinger L."/>
            <person name="Platzer M."/>
            <person name="Noegel A.A."/>
            <person name="Schaap P."/>
            <person name="Gloeckner G."/>
        </authorList>
    </citation>
    <scope>NUCLEOTIDE SEQUENCE [LARGE SCALE GENOMIC DNA]</scope>
    <source>
        <strain evidence="7">ATCC 26659 / Pp 5 / PN500</strain>
    </source>
</reference>
<dbReference type="PANTHER" id="PTHR24032:SF16">
    <property type="entry name" value="EGF-LIKE DOMAIN-CONTAINING PROTEIN"/>
    <property type="match status" value="1"/>
</dbReference>
<feature type="chain" id="PRO_5003042335" evidence="3">
    <location>
        <begin position="29"/>
        <end position="1361"/>
    </location>
</feature>
<dbReference type="InterPro" id="IPR054484">
    <property type="entry name" value="ComC_SSD"/>
</dbReference>
<feature type="transmembrane region" description="Helical" evidence="2">
    <location>
        <begin position="1314"/>
        <end position="1339"/>
    </location>
</feature>
<organism evidence="6 7">
    <name type="scientific">Heterostelium pallidum (strain ATCC 26659 / Pp 5 / PN500)</name>
    <name type="common">Cellular slime mold</name>
    <name type="synonym">Polysphondylium pallidum</name>
    <dbReference type="NCBI Taxonomy" id="670386"/>
    <lineage>
        <taxon>Eukaryota</taxon>
        <taxon>Amoebozoa</taxon>
        <taxon>Evosea</taxon>
        <taxon>Eumycetozoa</taxon>
        <taxon>Dictyostelia</taxon>
        <taxon>Acytosteliales</taxon>
        <taxon>Acytosteliaceae</taxon>
        <taxon>Heterostelium</taxon>
    </lineage>
</organism>
<feature type="signal peptide" evidence="3">
    <location>
        <begin position="1"/>
        <end position="28"/>
    </location>
</feature>
<feature type="disulfide bond" evidence="1">
    <location>
        <begin position="1050"/>
        <end position="1059"/>
    </location>
</feature>
<dbReference type="PANTHER" id="PTHR24032">
    <property type="entry name" value="EGF-LIKE DOMAIN-CONTAINING PROTEIN-RELATED-RELATED"/>
    <property type="match status" value="1"/>
</dbReference>
<evidence type="ECO:0000256" key="3">
    <source>
        <dbReference type="SAM" id="SignalP"/>
    </source>
</evidence>
<dbReference type="InterPro" id="IPR013783">
    <property type="entry name" value="Ig-like_fold"/>
</dbReference>
<keyword evidence="3" id="KW-0732">Signal</keyword>
<keyword evidence="2" id="KW-1133">Transmembrane helix</keyword>
<comment type="caution">
    <text evidence="6">The sequence shown here is derived from an EMBL/GenBank/DDBJ whole genome shotgun (WGS) entry which is preliminary data.</text>
</comment>
<dbReference type="SMART" id="SM00060">
    <property type="entry name" value="FN3"/>
    <property type="match status" value="6"/>
</dbReference>
<evidence type="ECO:0000313" key="6">
    <source>
        <dbReference type="EMBL" id="EFA77533.1"/>
    </source>
</evidence>
<dbReference type="RefSeq" id="XP_020429661.1">
    <property type="nucleotide sequence ID" value="XM_020582880.1"/>
</dbReference>
<dbReference type="InterPro" id="IPR000742">
    <property type="entry name" value="EGF"/>
</dbReference>
<dbReference type="Proteomes" id="UP000001396">
    <property type="component" value="Unassembled WGS sequence"/>
</dbReference>
<evidence type="ECO:0000259" key="4">
    <source>
        <dbReference type="PROSITE" id="PS50026"/>
    </source>
</evidence>
<evidence type="ECO:0000313" key="7">
    <source>
        <dbReference type="Proteomes" id="UP000001396"/>
    </source>
</evidence>
<dbReference type="InParanoid" id="D3BLT2"/>
<feature type="domain" description="EGF-like" evidence="4">
    <location>
        <begin position="1029"/>
        <end position="1060"/>
    </location>
</feature>
<dbReference type="InterPro" id="IPR036116">
    <property type="entry name" value="FN3_sf"/>
</dbReference>
<dbReference type="PROSITE" id="PS50853">
    <property type="entry name" value="FN3"/>
    <property type="match status" value="1"/>
</dbReference>
<name>D3BLT2_HETP5</name>
<sequence length="1361" mass="148182">MIDHRKLKYFLSIFLFFVLFSNINHSNSNNNGNIVLAANEYLIEWETVCQENNPVRVSTYRNQTCYNQGSKSYRYTFTIAFGEPVVREGFDGLDCIGTATVYQGSMLQCSNNILFVYSADPIIEKPGWVAVENTPSTMSSGCGSMDSARHLFKLNTCTQPFGSTTNFYISNGDENQVIGDLNAASCTPSTLNTYPRCSPGLSGIVTPPFEWIVPPITYISRAQLKLESFSTTFKFPYTYKTLNQNYSRVSISMDGGTDLFPRPLYVSPNIDIPLPPVINSFSYVSGTTWLRLTYNATNSPTSYQVSVNYVTQLQCEQVSTCTIPNLSPGYQFPVGIVASGIGGGSAPFSATVATYKLLGTPLITMAVGYANQIVVQYTSADGIPGQTYYTVLQDSIEVPACKNITLTQCVITGLPPGYSKSVTVSAVNDGRTMVSSAKQVTFTEPVMTVTVTRITTTSLSIQYSGTMTPTSYSVSFNSIDQPSCSSTTTCTISGLAPGSPFSVSVIGINEVGNSLPVVKTGQIYNIISAPIISFTPSASQIIVNYPVTDGIPNETRYSVSMDGVAVGACANTLSSTCTIPVAQKEYSHNFLVQAINDGISKQNSSTLYFYLPVITSYSLIEKRTRSISFNYTVASDVTYSLYVRFNGAPRPVCSRGNNCTLGGLTPGMTYNITIYAVNWAGATESVYLLGNLYSPISTPTINLQPSPNELIVGYNVTGGIPSKTLYTTKLDDIDVPSCINITDECVVNGIQQPYTYNITVVATNDVDTTQNSTTIDFLQPTMTSLVLNDTRTTSVSFNYTATGNPQGYKVFVNAILQPACTLLNYCVVNGLDNGSNVDIMVNAYNEDGESAASIMKATLYPSISVPIANVTTTANSILLEFSSTGGVPNETLYTVRISTDKVAGCIQITSLSCLISNLSPHFYYNNIILTASNDFAYESIQLTASASDNILYGLQFTDIQSTNRSINSVWTSVVGDNSSWAIVCGDISSTNCQVDNLIPSTFYYVMVTGKNTFYKTISNYSSIKTLGNPESSCTCSVNGKCDPISRRCVCLEGWIGANCDIKYEKPSGGNPPDIIPNPNDPSIIVVDGGSDNSFFTFSLNKIIEKTSEETIVTIVELTGLNWTLSKTINQTIVHPTTGTNITMNQYSYNTTHPKAQSISITFTQILPINNQTIPDYPMEFAGEKFNLTAGSLKYQIDVKRWNFTSRLNVLEIQSSINSPYDECYDSNLMYSGETSTFILEQADGHIVYGRISDRAILDTIPRVTKVEVSAQNESTTIISMIVSHFDNEMTIDPDFSLLINTNPRTNHCDKKSNAWRIAVGVVVGGVALIAAGVVTVLLIKKRKTARKYNKSMESKLKKFNN</sequence>
<dbReference type="PROSITE" id="PS50026">
    <property type="entry name" value="EGF_3"/>
    <property type="match status" value="1"/>
</dbReference>
<feature type="domain" description="Fibronectin type-III" evidence="5">
    <location>
        <begin position="445"/>
        <end position="530"/>
    </location>
</feature>
<keyword evidence="2" id="KW-0812">Transmembrane</keyword>
<accession>D3BLT2</accession>
<dbReference type="InterPro" id="IPR002049">
    <property type="entry name" value="LE_dom"/>
</dbReference>
<evidence type="ECO:0000256" key="1">
    <source>
        <dbReference type="PROSITE-ProRule" id="PRU00076"/>
    </source>
</evidence>
<dbReference type="SUPFAM" id="SSF49265">
    <property type="entry name" value="Fibronectin type III"/>
    <property type="match status" value="3"/>
</dbReference>
<keyword evidence="1" id="KW-0245">EGF-like domain</keyword>
<dbReference type="InterPro" id="IPR053331">
    <property type="entry name" value="EGF-like_comC"/>
</dbReference>
<evidence type="ECO:0000256" key="2">
    <source>
        <dbReference type="SAM" id="Phobius"/>
    </source>
</evidence>
<evidence type="ECO:0000259" key="5">
    <source>
        <dbReference type="PROSITE" id="PS50853"/>
    </source>
</evidence>
<keyword evidence="7" id="KW-1185">Reference proteome</keyword>
<keyword evidence="1" id="KW-1015">Disulfide bond</keyword>
<dbReference type="STRING" id="670386.D3BLT2"/>
<gene>
    <name evidence="6" type="ORF">PPL_12136</name>
</gene>
<dbReference type="Pfam" id="PF22933">
    <property type="entry name" value="ComC_SSD"/>
    <property type="match status" value="1"/>
</dbReference>
<keyword evidence="2" id="KW-0472">Membrane</keyword>